<evidence type="ECO:0000313" key="2">
    <source>
        <dbReference type="Proteomes" id="UP000661607"/>
    </source>
</evidence>
<accession>A0ABR9K6J8</accession>
<evidence type="ECO:0000313" key="1">
    <source>
        <dbReference type="EMBL" id="MBE1557630.1"/>
    </source>
</evidence>
<keyword evidence="2" id="KW-1185">Reference proteome</keyword>
<reference evidence="1 2" key="1">
    <citation type="submission" date="2020-10" db="EMBL/GenBank/DDBJ databases">
        <title>Sequencing the genomes of 1000 actinobacteria strains.</title>
        <authorList>
            <person name="Klenk H.-P."/>
        </authorList>
    </citation>
    <scope>NUCLEOTIDE SEQUENCE [LARGE SCALE GENOMIC DNA]</scope>
    <source>
        <strain evidence="1 2">DSM 43748</strain>
    </source>
</reference>
<protein>
    <submittedName>
        <fullName evidence="1">Uncharacterized protein</fullName>
    </submittedName>
</protein>
<sequence>MTDLPRVWHDGRRRSLLAWERRADGWWAHLRHVELTPQPRSIDEVYTPVEDWQPASAVQKIEGEDYSHVARKLAAD</sequence>
<dbReference type="RefSeq" id="WP_192773202.1">
    <property type="nucleotide sequence ID" value="NZ_BAAASY010000019.1"/>
</dbReference>
<dbReference type="Proteomes" id="UP000661607">
    <property type="component" value="Unassembled WGS sequence"/>
</dbReference>
<gene>
    <name evidence="1" type="ORF">H4W81_000409</name>
</gene>
<comment type="caution">
    <text evidence="1">The sequence shown here is derived from an EMBL/GenBank/DDBJ whole genome shotgun (WGS) entry which is preliminary data.</text>
</comment>
<organism evidence="1 2">
    <name type="scientific">Nonomuraea africana</name>
    <dbReference type="NCBI Taxonomy" id="46171"/>
    <lineage>
        <taxon>Bacteria</taxon>
        <taxon>Bacillati</taxon>
        <taxon>Actinomycetota</taxon>
        <taxon>Actinomycetes</taxon>
        <taxon>Streptosporangiales</taxon>
        <taxon>Streptosporangiaceae</taxon>
        <taxon>Nonomuraea</taxon>
    </lineage>
</organism>
<dbReference type="EMBL" id="JADBEF010000001">
    <property type="protein sequence ID" value="MBE1557630.1"/>
    <property type="molecule type" value="Genomic_DNA"/>
</dbReference>
<proteinExistence type="predicted"/>
<name>A0ABR9K6J8_9ACTN</name>